<organism evidence="2 3">
    <name type="scientific">Varroa destructor</name>
    <name type="common">Honeybee mite</name>
    <dbReference type="NCBI Taxonomy" id="109461"/>
    <lineage>
        <taxon>Eukaryota</taxon>
        <taxon>Metazoa</taxon>
        <taxon>Ecdysozoa</taxon>
        <taxon>Arthropoda</taxon>
        <taxon>Chelicerata</taxon>
        <taxon>Arachnida</taxon>
        <taxon>Acari</taxon>
        <taxon>Parasitiformes</taxon>
        <taxon>Mesostigmata</taxon>
        <taxon>Gamasina</taxon>
        <taxon>Dermanyssoidea</taxon>
        <taxon>Varroidae</taxon>
        <taxon>Varroa</taxon>
    </lineage>
</organism>
<protein>
    <submittedName>
        <fullName evidence="2">Uncharacterized protein</fullName>
    </submittedName>
</protein>
<accession>A0A7M7KT69</accession>
<dbReference type="GeneID" id="111254160"/>
<name>A0A7M7KT69_VARDE</name>
<dbReference type="OrthoDB" id="10639723at2759"/>
<feature type="transmembrane region" description="Helical" evidence="1">
    <location>
        <begin position="182"/>
        <end position="205"/>
    </location>
</feature>
<feature type="transmembrane region" description="Helical" evidence="1">
    <location>
        <begin position="150"/>
        <end position="170"/>
    </location>
</feature>
<keyword evidence="1" id="KW-0812">Transmembrane</keyword>
<proteinExistence type="predicted"/>
<evidence type="ECO:0000313" key="3">
    <source>
        <dbReference type="Proteomes" id="UP000594260"/>
    </source>
</evidence>
<feature type="transmembrane region" description="Helical" evidence="1">
    <location>
        <begin position="116"/>
        <end position="138"/>
    </location>
</feature>
<evidence type="ECO:0000313" key="2">
    <source>
        <dbReference type="EnsemblMetazoa" id="XP_022670455"/>
    </source>
</evidence>
<keyword evidence="3" id="KW-1185">Reference proteome</keyword>
<feature type="transmembrane region" description="Helical" evidence="1">
    <location>
        <begin position="242"/>
        <end position="258"/>
    </location>
</feature>
<reference evidence="2" key="1">
    <citation type="submission" date="2021-01" db="UniProtKB">
        <authorList>
            <consortium name="EnsemblMetazoa"/>
        </authorList>
    </citation>
    <scope>IDENTIFICATION</scope>
</reference>
<dbReference type="InParanoid" id="A0A7M7KT69"/>
<dbReference type="AlphaFoldDB" id="A0A7M7KT69"/>
<keyword evidence="1" id="KW-1133">Transmembrane helix</keyword>
<feature type="transmembrane region" description="Helical" evidence="1">
    <location>
        <begin position="23"/>
        <end position="43"/>
    </location>
</feature>
<feature type="transmembrane region" description="Helical" evidence="1">
    <location>
        <begin position="211"/>
        <end position="230"/>
    </location>
</feature>
<dbReference type="EnsemblMetazoa" id="XM_022814720">
    <property type="protein sequence ID" value="XP_022670455"/>
    <property type="gene ID" value="LOC111254160"/>
</dbReference>
<dbReference type="RefSeq" id="XP_022670455.1">
    <property type="nucleotide sequence ID" value="XM_022814720.1"/>
</dbReference>
<dbReference type="KEGG" id="vde:111254160"/>
<evidence type="ECO:0000256" key="1">
    <source>
        <dbReference type="SAM" id="Phobius"/>
    </source>
</evidence>
<sequence>MFTCEVLLPAVLPLNTQRAADLLWTYLSVSNLSTPSSFNFTFWRRNRDRTLRSLYRDTSTSSVEISMATPTTSEEELSFWMKPGGKGGPVCGGANGVDASKTEEKTPPSRATVTRLVLVGLSVPLGLIALSIAVAMYLPPVHKVLARKSFYLQYYGIYGAILATLVFSLGATFPRVQASAQLLSIFGSLFIIAFAYFCAVLSVIVESAAGFILAMVQFIGCWELLVLSLIGMELEENIPGKIATCVAYIVNHAVIVALRPPSQMPVSDAILAGVVMLAIAWFFIAHVCKVVDKIQDDSQN</sequence>
<dbReference type="Proteomes" id="UP000594260">
    <property type="component" value="Unplaced"/>
</dbReference>
<feature type="transmembrane region" description="Helical" evidence="1">
    <location>
        <begin position="270"/>
        <end position="291"/>
    </location>
</feature>
<keyword evidence="1" id="KW-0472">Membrane</keyword>